<keyword evidence="4" id="KW-1185">Reference proteome</keyword>
<evidence type="ECO:0000313" key="3">
    <source>
        <dbReference type="EMBL" id="KAA5803832.1"/>
    </source>
</evidence>
<keyword evidence="1" id="KW-0802">TPR repeat</keyword>
<dbReference type="InterPro" id="IPR019734">
    <property type="entry name" value="TPR_rpt"/>
</dbReference>
<proteinExistence type="predicted"/>
<comment type="caution">
    <text evidence="3">The sequence shown here is derived from an EMBL/GenBank/DDBJ whole genome shotgun (WGS) entry which is preliminary data.</text>
</comment>
<dbReference type="Gene3D" id="1.25.40.10">
    <property type="entry name" value="Tetratricopeptide repeat domain"/>
    <property type="match status" value="1"/>
</dbReference>
<dbReference type="Pfam" id="PF13432">
    <property type="entry name" value="TPR_16"/>
    <property type="match status" value="1"/>
</dbReference>
<evidence type="ECO:0000313" key="4">
    <source>
        <dbReference type="Proteomes" id="UP000325122"/>
    </source>
</evidence>
<dbReference type="InterPro" id="IPR011990">
    <property type="entry name" value="TPR-like_helical_dom_sf"/>
</dbReference>
<gene>
    <name evidence="3" type="ORF">F1654_08520</name>
</gene>
<feature type="chain" id="PRO_5024409019" evidence="2">
    <location>
        <begin position="25"/>
        <end position="222"/>
    </location>
</feature>
<accession>A0A5M6ZGF6</accession>
<keyword evidence="2" id="KW-0732">Signal</keyword>
<dbReference type="RefSeq" id="WP_150023100.1">
    <property type="nucleotide sequence ID" value="NZ_VWOJ01000002.1"/>
</dbReference>
<organism evidence="3 4">
    <name type="scientific">Alkalicaulis satelles</name>
    <dbReference type="NCBI Taxonomy" id="2609175"/>
    <lineage>
        <taxon>Bacteria</taxon>
        <taxon>Pseudomonadati</taxon>
        <taxon>Pseudomonadota</taxon>
        <taxon>Alphaproteobacteria</taxon>
        <taxon>Maricaulales</taxon>
        <taxon>Maricaulaceae</taxon>
        <taxon>Alkalicaulis</taxon>
    </lineage>
</organism>
<dbReference type="EMBL" id="VWOJ01000002">
    <property type="protein sequence ID" value="KAA5803832.1"/>
    <property type="molecule type" value="Genomic_DNA"/>
</dbReference>
<feature type="repeat" description="TPR" evidence="1">
    <location>
        <begin position="98"/>
        <end position="131"/>
    </location>
</feature>
<dbReference type="SMART" id="SM00028">
    <property type="entry name" value="TPR"/>
    <property type="match status" value="3"/>
</dbReference>
<sequence>MARTATALVLSCALTTALAGAAHADMTQERYRACLDQVSANAEEAYEDAMIWRAQGGGWPAEHCASLAQIAQGWSATGAARLRANAEGATQASDMSRAIMFGQAGDAFLYARQFDEAAGAFARGLDFAPSDAGLARGLADAAYARGDLDGAVAAADAALDINPGEPGALGVRAAARLEQGAFDAAADDIATALSADPENIELLVLRGRLNEARRTGQIPERN</sequence>
<dbReference type="AlphaFoldDB" id="A0A5M6ZGF6"/>
<dbReference type="PROSITE" id="PS50005">
    <property type="entry name" value="TPR"/>
    <property type="match status" value="1"/>
</dbReference>
<protein>
    <submittedName>
        <fullName evidence="3">Tetratricopeptide repeat protein</fullName>
    </submittedName>
</protein>
<reference evidence="3 4" key="1">
    <citation type="submission" date="2019-09" db="EMBL/GenBank/DDBJ databases">
        <authorList>
            <person name="Kevbrin V."/>
            <person name="Grouzdev D.S."/>
        </authorList>
    </citation>
    <scope>NUCLEOTIDE SEQUENCE [LARGE SCALE GENOMIC DNA]</scope>
    <source>
        <strain evidence="3 4">G-192</strain>
    </source>
</reference>
<name>A0A5M6ZGF6_9PROT</name>
<evidence type="ECO:0000256" key="2">
    <source>
        <dbReference type="SAM" id="SignalP"/>
    </source>
</evidence>
<evidence type="ECO:0000256" key="1">
    <source>
        <dbReference type="PROSITE-ProRule" id="PRU00339"/>
    </source>
</evidence>
<dbReference type="Proteomes" id="UP000325122">
    <property type="component" value="Unassembled WGS sequence"/>
</dbReference>
<dbReference type="SUPFAM" id="SSF48452">
    <property type="entry name" value="TPR-like"/>
    <property type="match status" value="1"/>
</dbReference>
<feature type="signal peptide" evidence="2">
    <location>
        <begin position="1"/>
        <end position="24"/>
    </location>
</feature>